<dbReference type="InterPro" id="IPR003346">
    <property type="entry name" value="Transposase_20"/>
</dbReference>
<dbReference type="EMBL" id="CBTK010000314">
    <property type="protein sequence ID" value="CDH47758.1"/>
    <property type="molecule type" value="Genomic_DNA"/>
</dbReference>
<gene>
    <name evidence="2" type="ORF">BN874_940002</name>
</gene>
<evidence type="ECO:0000313" key="3">
    <source>
        <dbReference type="Proteomes" id="UP000019184"/>
    </source>
</evidence>
<dbReference type="GO" id="GO:0006313">
    <property type="term" value="P:DNA transposition"/>
    <property type="evidence" value="ECO:0007669"/>
    <property type="project" value="InterPro"/>
</dbReference>
<dbReference type="PANTHER" id="PTHR33055">
    <property type="entry name" value="TRANSPOSASE FOR INSERTION SEQUENCE ELEMENT IS1111A"/>
    <property type="match status" value="1"/>
</dbReference>
<dbReference type="GO" id="GO:0003677">
    <property type="term" value="F:DNA binding"/>
    <property type="evidence" value="ECO:0007669"/>
    <property type="project" value="InterPro"/>
</dbReference>
<dbReference type="Proteomes" id="UP000019184">
    <property type="component" value="Unassembled WGS sequence"/>
</dbReference>
<comment type="caution">
    <text evidence="2">The sequence shown here is derived from an EMBL/GenBank/DDBJ whole genome shotgun (WGS) entry which is preliminary data.</text>
</comment>
<feature type="domain" description="Transposase IS116/IS110/IS902 C-terminal" evidence="1">
    <location>
        <begin position="27"/>
        <end position="96"/>
    </location>
</feature>
<protein>
    <submittedName>
        <fullName evidence="2">Transposase</fullName>
    </submittedName>
</protein>
<dbReference type="InterPro" id="IPR047650">
    <property type="entry name" value="Transpos_IS110"/>
</dbReference>
<evidence type="ECO:0000259" key="1">
    <source>
        <dbReference type="Pfam" id="PF02371"/>
    </source>
</evidence>
<keyword evidence="3" id="KW-1185">Reference proteome</keyword>
<evidence type="ECO:0000313" key="2">
    <source>
        <dbReference type="EMBL" id="CDH47758.1"/>
    </source>
</evidence>
<dbReference type="Pfam" id="PF02371">
    <property type="entry name" value="Transposase_20"/>
    <property type="match status" value="1"/>
</dbReference>
<accession>A0A7U7J5T5</accession>
<dbReference type="GO" id="GO:0004803">
    <property type="term" value="F:transposase activity"/>
    <property type="evidence" value="ECO:0007669"/>
    <property type="project" value="InterPro"/>
</dbReference>
<organism evidence="2 3">
    <name type="scientific">Candidatus Contendobacter odensis Run_B_J11</name>
    <dbReference type="NCBI Taxonomy" id="1400861"/>
    <lineage>
        <taxon>Bacteria</taxon>
        <taxon>Pseudomonadati</taxon>
        <taxon>Pseudomonadota</taxon>
        <taxon>Gammaproteobacteria</taxon>
        <taxon>Candidatus Competibacteraceae</taxon>
        <taxon>Candidatus Contendibacter</taxon>
    </lineage>
</organism>
<dbReference type="PANTHER" id="PTHR33055:SF3">
    <property type="entry name" value="PUTATIVE TRANSPOSASE FOR IS117-RELATED"/>
    <property type="match status" value="1"/>
</dbReference>
<name>A0A7U7J5T5_9GAMM</name>
<proteinExistence type="predicted"/>
<reference evidence="2 3" key="1">
    <citation type="journal article" date="2014" name="ISME J.">
        <title>Candidatus Competibacter-lineage genomes retrieved from metagenomes reveal functional metabolic diversity.</title>
        <authorList>
            <person name="McIlroy S.J."/>
            <person name="Albertsen M."/>
            <person name="Andresen E.K."/>
            <person name="Saunders A.M."/>
            <person name="Kristiansen R."/>
            <person name="Stokholm-Bjerregaard M."/>
            <person name="Nielsen K.L."/>
            <person name="Nielsen P.H."/>
        </authorList>
    </citation>
    <scope>NUCLEOTIDE SEQUENCE [LARGE SCALE GENOMIC DNA]</scope>
    <source>
        <strain evidence="2 3">Run_B_J11</strain>
    </source>
</reference>
<sequence>MEQELKDTRDNICRHVGGHPSLKHRRDLLESIPGVGAATAAWLLTVLSEHDGFTDAQQAVAPVGLAPTIRQSGPWAGKTRLSKTGDPRVRKALYRPTYPPWYLTPPSAPFASA</sequence>
<dbReference type="AlphaFoldDB" id="A0A7U7J5T5"/>
<dbReference type="RefSeq" id="WP_195912256.1">
    <property type="nucleotide sequence ID" value="NZ_CBTK010000314.1"/>
</dbReference>